<dbReference type="OrthoDB" id="7873635at2"/>
<comment type="caution">
    <text evidence="2">The sequence shown here is derived from an EMBL/GenBank/DDBJ whole genome shotgun (WGS) entry which is preliminary data.</text>
</comment>
<sequence length="82" mass="9054">MKGLLKLAFLTGLGAAAWKGWKRSQGKGETGDQWGRAFTSGRVRDAGPEEQHIDARDWDLVDEQIDESFPASDPPGNYRGLH</sequence>
<evidence type="ECO:0000256" key="1">
    <source>
        <dbReference type="SAM" id="MobiDB-lite"/>
    </source>
</evidence>
<reference evidence="2 3" key="1">
    <citation type="submission" date="2014-02" db="EMBL/GenBank/DDBJ databases">
        <title>Whole genome sequence of Sphingobium chlorophenolicum NBRC 16172.</title>
        <authorList>
            <person name="Gan H.M."/>
            <person name="Gan H.Y."/>
            <person name="Chew T.H."/>
            <person name="Savka M.A."/>
        </authorList>
    </citation>
    <scope>NUCLEOTIDE SEQUENCE [LARGE SCALE GENOMIC DNA]</scope>
    <source>
        <strain evidence="2 3">NBRC 16172</strain>
    </source>
</reference>
<accession>A0A081RGA6</accession>
<dbReference type="RefSeq" id="WP_037449495.1">
    <property type="nucleotide sequence ID" value="NZ_JFHR01000012.1"/>
</dbReference>
<feature type="compositionally biased region" description="Basic and acidic residues" evidence="1">
    <location>
        <begin position="42"/>
        <end position="53"/>
    </location>
</feature>
<proteinExistence type="predicted"/>
<feature type="region of interest" description="Disordered" evidence="1">
    <location>
        <begin position="23"/>
        <end position="53"/>
    </location>
</feature>
<dbReference type="AlphaFoldDB" id="A0A081RGA6"/>
<evidence type="ECO:0000313" key="2">
    <source>
        <dbReference type="EMBL" id="KEQ54229.1"/>
    </source>
</evidence>
<dbReference type="Proteomes" id="UP000028411">
    <property type="component" value="Unassembled WGS sequence"/>
</dbReference>
<protein>
    <submittedName>
        <fullName evidence="2">Uncharacterized protein</fullName>
    </submittedName>
</protein>
<gene>
    <name evidence="2" type="ORF">BV95_01518</name>
</gene>
<name>A0A081RGA6_SPHCR</name>
<organism evidence="2 3">
    <name type="scientific">Sphingobium chlorophenolicum</name>
    <dbReference type="NCBI Taxonomy" id="46429"/>
    <lineage>
        <taxon>Bacteria</taxon>
        <taxon>Pseudomonadati</taxon>
        <taxon>Pseudomonadota</taxon>
        <taxon>Alphaproteobacteria</taxon>
        <taxon>Sphingomonadales</taxon>
        <taxon>Sphingomonadaceae</taxon>
        <taxon>Sphingobium</taxon>
    </lineage>
</organism>
<dbReference type="eggNOG" id="ENOG5033FEP">
    <property type="taxonomic scope" value="Bacteria"/>
</dbReference>
<evidence type="ECO:0000313" key="3">
    <source>
        <dbReference type="Proteomes" id="UP000028411"/>
    </source>
</evidence>
<dbReference type="PATRIC" id="fig|46429.4.peg.1483"/>
<dbReference type="EMBL" id="JFHR01000012">
    <property type="protein sequence ID" value="KEQ54229.1"/>
    <property type="molecule type" value="Genomic_DNA"/>
</dbReference>